<feature type="region of interest" description="Disordered" evidence="6">
    <location>
        <begin position="1"/>
        <end position="22"/>
    </location>
</feature>
<dbReference type="InterPro" id="IPR026634">
    <property type="entry name" value="TPST-like"/>
</dbReference>
<protein>
    <recommendedName>
        <fullName evidence="2 5">Protein-tyrosine sulfotransferase</fullName>
        <ecNumber evidence="2 5">2.8.2.20</ecNumber>
    </recommendedName>
</protein>
<gene>
    <name evidence="7" type="ORF">OXX778_LOCUS7825</name>
</gene>
<comment type="caution">
    <text evidence="7">The sequence shown here is derived from an EMBL/GenBank/DDBJ whole genome shotgun (WGS) entry which is preliminary data.</text>
</comment>
<dbReference type="EC" id="2.8.2.20" evidence="2 5"/>
<name>A0A813UW51_9BILA</name>
<evidence type="ECO:0000256" key="4">
    <source>
        <dbReference type="ARBA" id="ARBA00048460"/>
    </source>
</evidence>
<dbReference type="OrthoDB" id="545675at2759"/>
<dbReference type="Proteomes" id="UP000663879">
    <property type="component" value="Unassembled WGS sequence"/>
</dbReference>
<dbReference type="InterPro" id="IPR027417">
    <property type="entry name" value="P-loop_NTPase"/>
</dbReference>
<dbReference type="SUPFAM" id="SSF52540">
    <property type="entry name" value="P-loop containing nucleoside triphosphate hydrolases"/>
    <property type="match status" value="1"/>
</dbReference>
<dbReference type="PANTHER" id="PTHR12788:SF10">
    <property type="entry name" value="PROTEIN-TYROSINE SULFOTRANSFERASE"/>
    <property type="match status" value="1"/>
</dbReference>
<feature type="compositionally biased region" description="Polar residues" evidence="6">
    <location>
        <begin position="9"/>
        <end position="22"/>
    </location>
</feature>
<reference evidence="7" key="1">
    <citation type="submission" date="2021-02" db="EMBL/GenBank/DDBJ databases">
        <authorList>
            <person name="Nowell W R."/>
        </authorList>
    </citation>
    <scope>NUCLEOTIDE SEQUENCE</scope>
    <source>
        <strain evidence="7">Ploen Becks lab</strain>
    </source>
</reference>
<proteinExistence type="inferred from homology"/>
<dbReference type="EMBL" id="CAJNOC010001029">
    <property type="protein sequence ID" value="CAF0828199.1"/>
    <property type="molecule type" value="Genomic_DNA"/>
</dbReference>
<evidence type="ECO:0000313" key="8">
    <source>
        <dbReference type="Proteomes" id="UP000663879"/>
    </source>
</evidence>
<evidence type="ECO:0000256" key="6">
    <source>
        <dbReference type="SAM" id="MobiDB-lite"/>
    </source>
</evidence>
<dbReference type="AlphaFoldDB" id="A0A813UW51"/>
<evidence type="ECO:0000256" key="3">
    <source>
        <dbReference type="ARBA" id="ARBA00022679"/>
    </source>
</evidence>
<comment type="similarity">
    <text evidence="1 5">Belongs to the protein sulfotransferase family.</text>
</comment>
<dbReference type="GO" id="GO:0005794">
    <property type="term" value="C:Golgi apparatus"/>
    <property type="evidence" value="ECO:0007669"/>
    <property type="project" value="UniProtKB-ARBA"/>
</dbReference>
<dbReference type="PANTHER" id="PTHR12788">
    <property type="entry name" value="PROTEIN-TYROSINE SULFOTRANSFERASE 2"/>
    <property type="match status" value="1"/>
</dbReference>
<evidence type="ECO:0000256" key="2">
    <source>
        <dbReference type="ARBA" id="ARBA00013262"/>
    </source>
</evidence>
<accession>A0A813UW51</accession>
<evidence type="ECO:0000256" key="1">
    <source>
        <dbReference type="ARBA" id="ARBA00009988"/>
    </source>
</evidence>
<dbReference type="GO" id="GO:0008476">
    <property type="term" value="F:protein-tyrosine sulfotransferase activity"/>
    <property type="evidence" value="ECO:0007669"/>
    <property type="project" value="UniProtKB-EC"/>
</dbReference>
<sequence>MYHSDCPKQPSSSDTSIYPNEPNQIRAPKVKRVFSYNRELPIIFVSGIPSSGLELMRSLLDQNPLIRCTKDSEIITNLITRRYEWVESKVEKERLEHAGMTDKIIDDSVAAFILELILKQDKIADYLCNKDSGIFTKAKYVNKILPNSKFILMVRDPRGTVDSLIRKRDYFSAVNINNNFEDGLVGWNKVMSEYIDNCKYLGNQKCKIVFYEKLVLDTNKTLRDIEFFLNISNLNKKMFKNLTNLKQKPIIIHKKNLFKWFRQMTSSIWDRISDLVPINKHLNYNINERIPLFSIYDNLTFY</sequence>
<evidence type="ECO:0000313" key="7">
    <source>
        <dbReference type="EMBL" id="CAF0828199.1"/>
    </source>
</evidence>
<keyword evidence="3 5" id="KW-0808">Transferase</keyword>
<organism evidence="7 8">
    <name type="scientific">Brachionus calyciflorus</name>
    <dbReference type="NCBI Taxonomy" id="104777"/>
    <lineage>
        <taxon>Eukaryota</taxon>
        <taxon>Metazoa</taxon>
        <taxon>Spiralia</taxon>
        <taxon>Gnathifera</taxon>
        <taxon>Rotifera</taxon>
        <taxon>Eurotatoria</taxon>
        <taxon>Monogononta</taxon>
        <taxon>Pseudotrocha</taxon>
        <taxon>Ploima</taxon>
        <taxon>Brachionidae</taxon>
        <taxon>Brachionus</taxon>
    </lineage>
</organism>
<dbReference type="Pfam" id="PF13469">
    <property type="entry name" value="Sulfotransfer_3"/>
    <property type="match status" value="1"/>
</dbReference>
<keyword evidence="8" id="KW-1185">Reference proteome</keyword>
<evidence type="ECO:0000256" key="5">
    <source>
        <dbReference type="RuleBase" id="RU365018"/>
    </source>
</evidence>
<comment type="function">
    <text evidence="5">Catalyzes the O-sulfation of tyrosine residues within acidic motifs of polypeptides, using 3'-phosphoadenylyl sulfate (PAPS) as cosubstrate.</text>
</comment>
<dbReference type="Gene3D" id="3.40.50.300">
    <property type="entry name" value="P-loop containing nucleotide triphosphate hydrolases"/>
    <property type="match status" value="1"/>
</dbReference>
<comment type="catalytic activity">
    <reaction evidence="4 5">
        <text>L-tyrosyl-[protein] + 3'-phosphoadenylyl sulfate = O-sulfo-L-tyrosine-[protein] + adenosine 3',5'-bisphosphate + H(+)</text>
        <dbReference type="Rhea" id="RHEA:16801"/>
        <dbReference type="Rhea" id="RHEA-COMP:10136"/>
        <dbReference type="Rhea" id="RHEA-COMP:11688"/>
        <dbReference type="ChEBI" id="CHEBI:15378"/>
        <dbReference type="ChEBI" id="CHEBI:46858"/>
        <dbReference type="ChEBI" id="CHEBI:58339"/>
        <dbReference type="ChEBI" id="CHEBI:58343"/>
        <dbReference type="ChEBI" id="CHEBI:65286"/>
        <dbReference type="EC" id="2.8.2.20"/>
    </reaction>
</comment>